<dbReference type="InterPro" id="IPR029016">
    <property type="entry name" value="GAF-like_dom_sf"/>
</dbReference>
<keyword evidence="9" id="KW-1185">Reference proteome</keyword>
<dbReference type="Pfam" id="PF01590">
    <property type="entry name" value="GAF"/>
    <property type="match status" value="1"/>
</dbReference>
<dbReference type="CDD" id="cd00082">
    <property type="entry name" value="HisKA"/>
    <property type="match status" value="1"/>
</dbReference>
<dbReference type="InterPro" id="IPR003594">
    <property type="entry name" value="HATPase_dom"/>
</dbReference>
<reference evidence="8 9" key="2">
    <citation type="journal article" date="2014" name="PLoS Genet.">
        <title>Phylogenetically driven sequencing of extremely halophilic archaea reveals strategies for static and dynamic osmo-response.</title>
        <authorList>
            <person name="Becker E.A."/>
            <person name="Seitzer P.M."/>
            <person name="Tritt A."/>
            <person name="Larsen D."/>
            <person name="Krusor M."/>
            <person name="Yao A.I."/>
            <person name="Wu D."/>
            <person name="Madern D."/>
            <person name="Eisen J.A."/>
            <person name="Darling A.E."/>
            <person name="Facciotti M.T."/>
        </authorList>
    </citation>
    <scope>NUCLEOTIDE SEQUENCE [LARGE SCALE GENOMIC DNA]</scope>
    <source>
        <strain evidence="8 9">AJ5</strain>
    </source>
</reference>
<dbReference type="Gene3D" id="3.30.450.40">
    <property type="match status" value="1"/>
</dbReference>
<gene>
    <name evidence="8" type="ORF">C445_06568</name>
    <name evidence="7" type="ORF">CHINAEXTREME_03335</name>
</gene>
<dbReference type="PANTHER" id="PTHR43304:SF1">
    <property type="entry name" value="PAC DOMAIN-CONTAINING PROTEIN"/>
    <property type="match status" value="1"/>
</dbReference>
<dbReference type="Gene3D" id="3.40.50.300">
    <property type="entry name" value="P-loop containing nucleotide triphosphate hydrolases"/>
    <property type="match status" value="1"/>
</dbReference>
<dbReference type="Gene3D" id="1.10.287.130">
    <property type="match status" value="1"/>
</dbReference>
<dbReference type="EMBL" id="AOLZ01000030">
    <property type="protein sequence ID" value="EMA34890.1"/>
    <property type="molecule type" value="Genomic_DNA"/>
</dbReference>
<dbReference type="InterPro" id="IPR003018">
    <property type="entry name" value="GAF"/>
</dbReference>
<dbReference type="FunFam" id="3.30.565.10:FF:000006">
    <property type="entry name" value="Sensor histidine kinase WalK"/>
    <property type="match status" value="1"/>
</dbReference>
<dbReference type="Pfam" id="PF14417">
    <property type="entry name" value="MEDS"/>
    <property type="match status" value="1"/>
</dbReference>
<keyword evidence="5 8" id="KW-0418">Kinase</keyword>
<dbReference type="GO" id="GO:0000155">
    <property type="term" value="F:phosphorelay sensor kinase activity"/>
    <property type="evidence" value="ECO:0007669"/>
    <property type="project" value="InterPro"/>
</dbReference>
<dbReference type="SUPFAM" id="SSF47384">
    <property type="entry name" value="Homodimeric domain of signal transducing histidine kinase"/>
    <property type="match status" value="1"/>
</dbReference>
<evidence type="ECO:0000256" key="1">
    <source>
        <dbReference type="ARBA" id="ARBA00000085"/>
    </source>
</evidence>
<dbReference type="AlphaFoldDB" id="M0LS53"/>
<dbReference type="SMART" id="SM00388">
    <property type="entry name" value="HisKA"/>
    <property type="match status" value="1"/>
</dbReference>
<dbReference type="InterPro" id="IPR027417">
    <property type="entry name" value="P-loop_NTPase"/>
</dbReference>
<accession>M0LS53</accession>
<dbReference type="EMBL" id="CP019285">
    <property type="protein sequence ID" value="APW96860.1"/>
    <property type="molecule type" value="Genomic_DNA"/>
</dbReference>
<dbReference type="PANTHER" id="PTHR43304">
    <property type="entry name" value="PHYTOCHROME-LIKE PROTEIN CPH1"/>
    <property type="match status" value="1"/>
</dbReference>
<evidence type="ECO:0000256" key="3">
    <source>
        <dbReference type="ARBA" id="ARBA00022553"/>
    </source>
</evidence>
<dbReference type="eggNOG" id="arCOG02369">
    <property type="taxonomic scope" value="Archaea"/>
</dbReference>
<dbReference type="SMART" id="SM00387">
    <property type="entry name" value="HATPase_c"/>
    <property type="match status" value="1"/>
</dbReference>
<dbReference type="InterPro" id="IPR025847">
    <property type="entry name" value="MEDS_domain"/>
</dbReference>
<dbReference type="GeneID" id="30920125"/>
<keyword evidence="3" id="KW-0597">Phosphoprotein</keyword>
<name>M0LS53_NATLA</name>
<keyword evidence="4" id="KW-0808">Transferase</keyword>
<dbReference type="RefSeq" id="WP_007141047.1">
    <property type="nucleotide sequence ID" value="NZ_AOLZ01000030.1"/>
</dbReference>
<dbReference type="KEGG" id="hlc:CHINAEXTREME03335"/>
<sequence>MSERTGASAVSSADADANADEVTLETGFEALRASPSFRGPAEPLEDHEHEHANDHFALIHESEAEQFAAAMPFVRQGLERDERCLYITHDHTAAEIEAAMRADGIDVDVALESGQLSIHDGDETYLRNGTFSADETIEFLDAAIAEATEEYEALRVTGEMSSVLREDPAGEELVECEAKANYLFDDVDGIALCQYDRNRFPADVIRDVISTHPILVQDDRVSYNVYYTPPGEFFGPEKSTREVDRLMGSLRDQTDTKVELQRRERFLRESYRITSDPDLEFESKLERLLDLAREWMGLEAAGVTNLPSWDDRFHNEYTVGNGWGGPDDELWTDPNEGCYCRKAISADEPVGMTDVRGTEWENDPIYRNYGLTCYLGTKITDGDRPYGTLWVGDTGPRDRPFTDTERTFLELLGRWVSYEIERKHREEALERSNERLEQFAYAASHDLQEPLRMVSSYLQLLEGRYGDDLEGDGEEFLEFAVDGADRMREMIDGLLEYSRVETQGEPLEPVDLDDVLEDVLADLQLQIEETDAEITVDSLPRVEGDRSQLRQVLQNLFDNAITYSGDDPPRIHVDATRRREEWVVSVHDDGIGIDPEEQERVFTVFDRLHGRDEYEGTGIGLALCRRVLERHGGDIWVDSEQGEGSTFSFTLPAADV</sequence>
<evidence type="ECO:0000313" key="7">
    <source>
        <dbReference type="EMBL" id="APW96860.1"/>
    </source>
</evidence>
<dbReference type="InterPro" id="IPR004358">
    <property type="entry name" value="Sig_transdc_His_kin-like_C"/>
</dbReference>
<dbReference type="SMART" id="SM00065">
    <property type="entry name" value="GAF"/>
    <property type="match status" value="1"/>
</dbReference>
<dbReference type="EC" id="2.7.13.3" evidence="2"/>
<dbReference type="Proteomes" id="UP000186547">
    <property type="component" value="Chromosome"/>
</dbReference>
<reference evidence="7" key="3">
    <citation type="submission" date="2017-01" db="EMBL/GenBank/DDBJ databases">
        <authorList>
            <person name="Mah S.A."/>
            <person name="Swanson W.J."/>
            <person name="Moy G.W."/>
            <person name="Vacquier V.D."/>
        </authorList>
    </citation>
    <scope>NUCLEOTIDE SEQUENCE</scope>
    <source>
        <strain evidence="7">AJ5</strain>
    </source>
</reference>
<dbReference type="InterPro" id="IPR036890">
    <property type="entry name" value="HATPase_C_sf"/>
</dbReference>
<evidence type="ECO:0000259" key="6">
    <source>
        <dbReference type="PROSITE" id="PS50109"/>
    </source>
</evidence>
<dbReference type="Pfam" id="PF00512">
    <property type="entry name" value="HisKA"/>
    <property type="match status" value="1"/>
</dbReference>
<proteinExistence type="predicted"/>
<reference evidence="7 10" key="1">
    <citation type="journal article" date="2011" name="J. Bacteriol.">
        <title>Genome sequence of Halobiforma lacisalsi AJ5, an extremely halophilic archaeon which harbors a bop gene.</title>
        <authorList>
            <person name="Jiang X."/>
            <person name="Wang S."/>
            <person name="Cheng H."/>
            <person name="Huo Y."/>
            <person name="Zhang X."/>
            <person name="Zhu X."/>
            <person name="Han X."/>
            <person name="Ni P."/>
            <person name="Wu M."/>
        </authorList>
    </citation>
    <scope>NUCLEOTIDE SEQUENCE [LARGE SCALE GENOMIC DNA]</scope>
    <source>
        <strain evidence="7 10">AJ5</strain>
    </source>
</reference>
<dbReference type="PRINTS" id="PR00344">
    <property type="entry name" value="BCTRLSENSOR"/>
</dbReference>
<dbReference type="SUPFAM" id="SSF55781">
    <property type="entry name" value="GAF domain-like"/>
    <property type="match status" value="1"/>
</dbReference>
<dbReference type="PATRIC" id="fig|358396.7.peg.1327"/>
<dbReference type="InterPro" id="IPR036097">
    <property type="entry name" value="HisK_dim/P_sf"/>
</dbReference>
<dbReference type="SUPFAM" id="SSF55874">
    <property type="entry name" value="ATPase domain of HSP90 chaperone/DNA topoisomerase II/histidine kinase"/>
    <property type="match status" value="1"/>
</dbReference>
<comment type="catalytic activity">
    <reaction evidence="1">
        <text>ATP + protein L-histidine = ADP + protein N-phospho-L-histidine.</text>
        <dbReference type="EC" id="2.7.13.3"/>
    </reaction>
</comment>
<evidence type="ECO:0000313" key="10">
    <source>
        <dbReference type="Proteomes" id="UP000186547"/>
    </source>
</evidence>
<dbReference type="eggNOG" id="arCOG03567">
    <property type="taxonomic scope" value="Archaea"/>
</dbReference>
<dbReference type="InterPro" id="IPR005467">
    <property type="entry name" value="His_kinase_dom"/>
</dbReference>
<dbReference type="Gene3D" id="3.30.565.10">
    <property type="entry name" value="Histidine kinase-like ATPase, C-terminal domain"/>
    <property type="match status" value="1"/>
</dbReference>
<evidence type="ECO:0000256" key="5">
    <source>
        <dbReference type="ARBA" id="ARBA00022777"/>
    </source>
</evidence>
<dbReference type="InterPro" id="IPR052162">
    <property type="entry name" value="Sensor_kinase/Photoreceptor"/>
</dbReference>
<evidence type="ECO:0000256" key="2">
    <source>
        <dbReference type="ARBA" id="ARBA00012438"/>
    </source>
</evidence>
<dbReference type="STRING" id="358396.CHINAEXTREME_03335"/>
<evidence type="ECO:0000256" key="4">
    <source>
        <dbReference type="ARBA" id="ARBA00022679"/>
    </source>
</evidence>
<evidence type="ECO:0000313" key="9">
    <source>
        <dbReference type="Proteomes" id="UP000011555"/>
    </source>
</evidence>
<dbReference type="InterPro" id="IPR003661">
    <property type="entry name" value="HisK_dim/P_dom"/>
</dbReference>
<dbReference type="Proteomes" id="UP000011555">
    <property type="component" value="Unassembled WGS sequence"/>
</dbReference>
<dbReference type="PROSITE" id="PS50109">
    <property type="entry name" value="HIS_KIN"/>
    <property type="match status" value="1"/>
</dbReference>
<dbReference type="Pfam" id="PF02518">
    <property type="entry name" value="HATPase_c"/>
    <property type="match status" value="1"/>
</dbReference>
<feature type="domain" description="Histidine kinase" evidence="6">
    <location>
        <begin position="442"/>
        <end position="655"/>
    </location>
</feature>
<organism evidence="8 9">
    <name type="scientific">Natronobacterium lacisalsi AJ5</name>
    <dbReference type="NCBI Taxonomy" id="358396"/>
    <lineage>
        <taxon>Archaea</taxon>
        <taxon>Methanobacteriati</taxon>
        <taxon>Methanobacteriota</taxon>
        <taxon>Stenosarchaea group</taxon>
        <taxon>Halobacteria</taxon>
        <taxon>Halobacteriales</taxon>
        <taxon>Natrialbaceae</taxon>
        <taxon>Natronobacterium</taxon>
    </lineage>
</organism>
<evidence type="ECO:0000313" key="8">
    <source>
        <dbReference type="EMBL" id="EMA34890.1"/>
    </source>
</evidence>
<protein>
    <recommendedName>
        <fullName evidence="2">histidine kinase</fullName>
        <ecNumber evidence="2">2.7.13.3</ecNumber>
    </recommendedName>
</protein>